<protein>
    <recommendedName>
        <fullName evidence="5 12">Aminopeptidase N</fullName>
        <ecNumber evidence="4 12">3.4.11.2</ecNumber>
    </recommendedName>
</protein>
<evidence type="ECO:0000256" key="2">
    <source>
        <dbReference type="ARBA" id="ARBA00001947"/>
    </source>
</evidence>
<dbReference type="FunFam" id="1.10.390.10:FF:000004">
    <property type="entry name" value="Aminopeptidase N"/>
    <property type="match status" value="1"/>
</dbReference>
<evidence type="ECO:0000259" key="15">
    <source>
        <dbReference type="Pfam" id="PF17900"/>
    </source>
</evidence>
<dbReference type="InterPro" id="IPR042097">
    <property type="entry name" value="Aminopeptidase_N-like_N_sf"/>
</dbReference>
<dbReference type="OrthoDB" id="100605at2"/>
<dbReference type="InterPro" id="IPR050344">
    <property type="entry name" value="Peptidase_M1_aminopeptidases"/>
</dbReference>
<dbReference type="Gene3D" id="1.10.390.10">
    <property type="entry name" value="Neutral Protease Domain 2"/>
    <property type="match status" value="1"/>
</dbReference>
<dbReference type="PRINTS" id="PR00756">
    <property type="entry name" value="ALADIPTASE"/>
</dbReference>
<feature type="domain" description="Peptidase M1 membrane alanine aminopeptidase" evidence="13">
    <location>
        <begin position="240"/>
        <end position="450"/>
    </location>
</feature>
<feature type="domain" description="ERAP1-like C-terminal" evidence="14">
    <location>
        <begin position="533"/>
        <end position="843"/>
    </location>
</feature>
<evidence type="ECO:0000256" key="3">
    <source>
        <dbReference type="ARBA" id="ARBA00010136"/>
    </source>
</evidence>
<comment type="similarity">
    <text evidence="3">Belongs to the peptidase M1 family.</text>
</comment>
<keyword evidence="8" id="KW-0479">Metal-binding</keyword>
<dbReference type="EMBL" id="CP023695">
    <property type="protein sequence ID" value="QEV18127.1"/>
    <property type="molecule type" value="Genomic_DNA"/>
</dbReference>
<evidence type="ECO:0000313" key="16">
    <source>
        <dbReference type="EMBL" id="QEV18127.1"/>
    </source>
</evidence>
<evidence type="ECO:0000256" key="5">
    <source>
        <dbReference type="ARBA" id="ARBA00015611"/>
    </source>
</evidence>
<evidence type="ECO:0000313" key="17">
    <source>
        <dbReference type="Proteomes" id="UP000326553"/>
    </source>
</evidence>
<dbReference type="GO" id="GO:0008270">
    <property type="term" value="F:zinc ion binding"/>
    <property type="evidence" value="ECO:0007669"/>
    <property type="project" value="UniProtKB-UniRule"/>
</dbReference>
<dbReference type="KEGG" id="salw:CP975_11990"/>
<reference evidence="16 17" key="1">
    <citation type="submission" date="2017-09" db="EMBL/GenBank/DDBJ databases">
        <authorList>
            <person name="Lee N."/>
            <person name="Cho B.-K."/>
        </authorList>
    </citation>
    <scope>NUCLEOTIDE SEQUENCE [LARGE SCALE GENOMIC DNA]</scope>
    <source>
        <strain evidence="16 17">ATCC 12461</strain>
    </source>
</reference>
<keyword evidence="11" id="KW-0482">Metalloprotease</keyword>
<dbReference type="GO" id="GO:0016020">
    <property type="term" value="C:membrane"/>
    <property type="evidence" value="ECO:0007669"/>
    <property type="project" value="TreeGrafter"/>
</dbReference>
<dbReference type="GO" id="GO:0016285">
    <property type="term" value="F:alanyl aminopeptidase activity"/>
    <property type="evidence" value="ECO:0007669"/>
    <property type="project" value="UniProtKB-EC"/>
</dbReference>
<dbReference type="InterPro" id="IPR045357">
    <property type="entry name" value="Aminopeptidase_N-like_N"/>
</dbReference>
<dbReference type="GO" id="GO:0070006">
    <property type="term" value="F:metalloaminopeptidase activity"/>
    <property type="evidence" value="ECO:0007669"/>
    <property type="project" value="TreeGrafter"/>
</dbReference>
<gene>
    <name evidence="16" type="primary">pepN</name>
    <name evidence="16" type="ORF">CP975_11990</name>
</gene>
<keyword evidence="17" id="KW-1185">Reference proteome</keyword>
<evidence type="ECO:0000256" key="12">
    <source>
        <dbReference type="NCBIfam" id="TIGR02412"/>
    </source>
</evidence>
<dbReference type="Pfam" id="PF01433">
    <property type="entry name" value="Peptidase_M1"/>
    <property type="match status" value="1"/>
</dbReference>
<evidence type="ECO:0000256" key="8">
    <source>
        <dbReference type="ARBA" id="ARBA00022723"/>
    </source>
</evidence>
<proteinExistence type="inferred from homology"/>
<dbReference type="InterPro" id="IPR014782">
    <property type="entry name" value="Peptidase_M1_dom"/>
</dbReference>
<accession>A0A5J6HLT4</accession>
<evidence type="ECO:0000256" key="10">
    <source>
        <dbReference type="ARBA" id="ARBA00022833"/>
    </source>
</evidence>
<dbReference type="EC" id="3.4.11.2" evidence="4 12"/>
<evidence type="ECO:0000256" key="11">
    <source>
        <dbReference type="ARBA" id="ARBA00023049"/>
    </source>
</evidence>
<keyword evidence="6 16" id="KW-0031">Aminopeptidase</keyword>
<dbReference type="GO" id="GO:0043171">
    <property type="term" value="P:peptide catabolic process"/>
    <property type="evidence" value="ECO:0007669"/>
    <property type="project" value="TreeGrafter"/>
</dbReference>
<keyword evidence="10" id="KW-0862">Zinc</keyword>
<dbReference type="InterPro" id="IPR024571">
    <property type="entry name" value="ERAP1-like_C_dom"/>
</dbReference>
<keyword evidence="7" id="KW-0645">Protease</keyword>
<dbReference type="RefSeq" id="WP_055528753.1">
    <property type="nucleotide sequence ID" value="NZ_CP023695.1"/>
</dbReference>
<name>A0A5J6HLT4_STRAD</name>
<dbReference type="Gene3D" id="2.60.40.1730">
    <property type="entry name" value="tricorn interacting facor f3 domain"/>
    <property type="match status" value="1"/>
</dbReference>
<evidence type="ECO:0000256" key="7">
    <source>
        <dbReference type="ARBA" id="ARBA00022670"/>
    </source>
</evidence>
<dbReference type="PANTHER" id="PTHR11533:SF174">
    <property type="entry name" value="PUROMYCIN-SENSITIVE AMINOPEPTIDASE-RELATED"/>
    <property type="match status" value="1"/>
</dbReference>
<dbReference type="GO" id="GO:0005615">
    <property type="term" value="C:extracellular space"/>
    <property type="evidence" value="ECO:0007669"/>
    <property type="project" value="TreeGrafter"/>
</dbReference>
<evidence type="ECO:0000256" key="6">
    <source>
        <dbReference type="ARBA" id="ARBA00022438"/>
    </source>
</evidence>
<evidence type="ECO:0000256" key="4">
    <source>
        <dbReference type="ARBA" id="ARBA00012564"/>
    </source>
</evidence>
<dbReference type="FunFam" id="2.60.40.1730:FF:000010">
    <property type="entry name" value="Putative aminopeptidase N"/>
    <property type="match status" value="1"/>
</dbReference>
<dbReference type="GO" id="GO:0006508">
    <property type="term" value="P:proteolysis"/>
    <property type="evidence" value="ECO:0007669"/>
    <property type="project" value="UniProtKB-UniRule"/>
</dbReference>
<dbReference type="GO" id="GO:0042277">
    <property type="term" value="F:peptide binding"/>
    <property type="evidence" value="ECO:0007669"/>
    <property type="project" value="TreeGrafter"/>
</dbReference>
<feature type="domain" description="Aminopeptidase N-like N-terminal" evidence="15">
    <location>
        <begin position="118"/>
        <end position="190"/>
    </location>
</feature>
<dbReference type="PANTHER" id="PTHR11533">
    <property type="entry name" value="PROTEASE M1 ZINC METALLOPROTEASE"/>
    <property type="match status" value="1"/>
</dbReference>
<comment type="cofactor">
    <cofactor evidence="2">
        <name>Zn(2+)</name>
        <dbReference type="ChEBI" id="CHEBI:29105"/>
    </cofactor>
</comment>
<dbReference type="AlphaFoldDB" id="A0A5J6HLT4"/>
<dbReference type="InterPro" id="IPR027268">
    <property type="entry name" value="Peptidase_M4/M1_CTD_sf"/>
</dbReference>
<keyword evidence="9 16" id="KW-0378">Hydrolase</keyword>
<dbReference type="SUPFAM" id="SSF55486">
    <property type="entry name" value="Metalloproteases ('zincins'), catalytic domain"/>
    <property type="match status" value="1"/>
</dbReference>
<evidence type="ECO:0000256" key="1">
    <source>
        <dbReference type="ARBA" id="ARBA00000098"/>
    </source>
</evidence>
<comment type="catalytic activity">
    <reaction evidence="1">
        <text>Release of an N-terminal amino acid, Xaa-|-Yaa- from a peptide, amide or arylamide. Xaa is preferably Ala, but may be most amino acids including Pro (slow action). When a terminal hydrophobic residue is followed by a prolyl residue, the two may be released as an intact Xaa-Pro dipeptide.</text>
        <dbReference type="EC" id="3.4.11.2"/>
    </reaction>
</comment>
<dbReference type="InterPro" id="IPR012778">
    <property type="entry name" value="Pept_M1_aminopeptidase"/>
</dbReference>
<dbReference type="GO" id="GO:0005737">
    <property type="term" value="C:cytoplasm"/>
    <property type="evidence" value="ECO:0007669"/>
    <property type="project" value="TreeGrafter"/>
</dbReference>
<dbReference type="NCBIfam" id="TIGR02412">
    <property type="entry name" value="pepN_strep_liv"/>
    <property type="match status" value="1"/>
</dbReference>
<evidence type="ECO:0000259" key="13">
    <source>
        <dbReference type="Pfam" id="PF01433"/>
    </source>
</evidence>
<evidence type="ECO:0000256" key="9">
    <source>
        <dbReference type="ARBA" id="ARBA00022801"/>
    </source>
</evidence>
<dbReference type="Pfam" id="PF11838">
    <property type="entry name" value="ERAP1_C"/>
    <property type="match status" value="1"/>
</dbReference>
<dbReference type="CDD" id="cd09602">
    <property type="entry name" value="M1_APN"/>
    <property type="match status" value="1"/>
</dbReference>
<dbReference type="SUPFAM" id="SSF63737">
    <property type="entry name" value="Leukotriene A4 hydrolase N-terminal domain"/>
    <property type="match status" value="1"/>
</dbReference>
<dbReference type="Proteomes" id="UP000326553">
    <property type="component" value="Chromosome"/>
</dbReference>
<dbReference type="InterPro" id="IPR001930">
    <property type="entry name" value="Peptidase_M1"/>
</dbReference>
<evidence type="ECO:0000259" key="14">
    <source>
        <dbReference type="Pfam" id="PF11838"/>
    </source>
</evidence>
<organism evidence="16 17">
    <name type="scientific">Streptomyces alboniger</name>
    <dbReference type="NCBI Taxonomy" id="132473"/>
    <lineage>
        <taxon>Bacteria</taxon>
        <taxon>Bacillati</taxon>
        <taxon>Actinomycetota</taxon>
        <taxon>Actinomycetes</taxon>
        <taxon>Kitasatosporales</taxon>
        <taxon>Streptomycetaceae</taxon>
        <taxon>Streptomyces</taxon>
        <taxon>Streptomyces aurantiacus group</taxon>
    </lineage>
</organism>
<sequence length="855" mass="94669">MPGENLSRDEARERAALLSVDGYEVFLDLRSALGESGQEPRTFRSVTTIRFRAEPGAASFADLVAPSVTALSLNGKDLDPAEAFDGTRIALEDLAEENELVVDAQCAYSRTGEGMHRFVDPEDGEVYLYTQYEPADARRVFANFEQPDLKAPYRFEVKAPEGWTVWSNGVGELTDGVWRFAETKPISTYITAVVAGPYHYVTDSYERVLDDGTRLEIPLGAMCRKGLAPHFDADDVFLVTKQGLDFFHDNFDYPYPFGKYDQAFVPEYNLGAMENPGLVTFREEFIFRGKVTQASYERRANVILHEMAHMWFGDLVTMRWWDDLWLKESFADFMGSFSMVEATRFTNGWITFANNRKAWAYRADQLPSTHPVTADIRDLEDAKLNFDGITYAKGASVLKQLVAYVGRDAFLEGARRYFKRHAYGNTVLGDLLSVLEETSGRDMASWSRSWLQTAGVNSLTPQVILNAEGRITELSVLQEAAESHPELRPHRVAVGLYRRAAGGELERYARAEIDVDGPRTVVAELAGEAAPELILANDDDLTYCKVRFDENSLATLREHLGDIADPLARALCWSALWNLTRDGLMPARDFIGLVLRFAGRESDIGVLQMLHSWTSSALTHYAAPDWREEGGRALAEGALRELRIAEPGSQHQLTWARFFAAVASSAADLQLLQGLLAGTARIDGLDVDQELRWALLGPLAAHGAAGEDVLAAELARDDTASGKRHHVRCLAARPSAAVKAQAWAAVVESDALSNALVEATIAGFAQPSQRELIAPYVSKYFDAIERVWSERSIQIGMDVVRGLFPHLRDDEGTLAATDAWLTTHTSAAPALRRLVLEARDDLARALRAQACDAGA</sequence>
<dbReference type="Pfam" id="PF17900">
    <property type="entry name" value="Peptidase_M1_N"/>
    <property type="match status" value="1"/>
</dbReference>